<gene>
    <name evidence="1" type="ORF">FBZ93_11187</name>
</gene>
<reference evidence="1 2" key="1">
    <citation type="submission" date="2019-06" db="EMBL/GenBank/DDBJ databases">
        <title>Genomic Encyclopedia of Type Strains, Phase IV (KMG-V): Genome sequencing to study the core and pangenomes of soil and plant-associated prokaryotes.</title>
        <authorList>
            <person name="Whitman W."/>
        </authorList>
    </citation>
    <scope>NUCLEOTIDE SEQUENCE [LARGE SCALE GENOMIC DNA]</scope>
    <source>
        <strain evidence="1 2">BR 10355</strain>
    </source>
</reference>
<dbReference type="Proteomes" id="UP000321304">
    <property type="component" value="Unassembled WGS sequence"/>
</dbReference>
<name>A0A560LBU4_9BRAD</name>
<accession>A0A560LBU4</accession>
<comment type="caution">
    <text evidence="1">The sequence shown here is derived from an EMBL/GenBank/DDBJ whole genome shotgun (WGS) entry which is preliminary data.</text>
</comment>
<evidence type="ECO:0000313" key="1">
    <source>
        <dbReference type="EMBL" id="TWB93048.1"/>
    </source>
</evidence>
<protein>
    <submittedName>
        <fullName evidence="1">Uncharacterized protein</fullName>
    </submittedName>
</protein>
<proteinExistence type="predicted"/>
<keyword evidence="2" id="KW-1185">Reference proteome</keyword>
<organism evidence="1 2">
    <name type="scientific">Bradyrhizobium macuxiense</name>
    <dbReference type="NCBI Taxonomy" id="1755647"/>
    <lineage>
        <taxon>Bacteria</taxon>
        <taxon>Pseudomonadati</taxon>
        <taxon>Pseudomonadota</taxon>
        <taxon>Alphaproteobacteria</taxon>
        <taxon>Hyphomicrobiales</taxon>
        <taxon>Nitrobacteraceae</taxon>
        <taxon>Bradyrhizobium</taxon>
    </lineage>
</organism>
<dbReference type="EMBL" id="VITY01000011">
    <property type="protein sequence ID" value="TWB93048.1"/>
    <property type="molecule type" value="Genomic_DNA"/>
</dbReference>
<dbReference type="RefSeq" id="WP_146990111.1">
    <property type="nucleotide sequence ID" value="NZ_VITY01000011.1"/>
</dbReference>
<evidence type="ECO:0000313" key="2">
    <source>
        <dbReference type="Proteomes" id="UP000321304"/>
    </source>
</evidence>
<dbReference type="AlphaFoldDB" id="A0A560LBU4"/>
<sequence length="78" mass="8566">MGKKRIKSLTSGWNPFTPAADTANSKPNFRYIAAQQFLQSLNFDVAPIVTVGALGATKKQMVEIARVVLHKAKVIKPR</sequence>